<evidence type="ECO:0000256" key="4">
    <source>
        <dbReference type="ARBA" id="ARBA00023163"/>
    </source>
</evidence>
<dbReference type="GO" id="GO:0009653">
    <property type="term" value="P:anatomical structure morphogenesis"/>
    <property type="evidence" value="ECO:0007669"/>
    <property type="project" value="TreeGrafter"/>
</dbReference>
<dbReference type="SUPFAM" id="SSF46785">
    <property type="entry name" value="Winged helix' DNA-binding domain"/>
    <property type="match status" value="1"/>
</dbReference>
<dbReference type="OrthoDB" id="5954824at2759"/>
<dbReference type="PANTHER" id="PTHR11829">
    <property type="entry name" value="FORKHEAD BOX PROTEIN"/>
    <property type="match status" value="1"/>
</dbReference>
<keyword evidence="5 6" id="KW-0539">Nucleus</keyword>
<keyword evidence="2" id="KW-0805">Transcription regulation</keyword>
<dbReference type="InterPro" id="IPR036388">
    <property type="entry name" value="WH-like_DNA-bd_sf"/>
</dbReference>
<dbReference type="GO" id="GO:0000978">
    <property type="term" value="F:RNA polymerase II cis-regulatory region sequence-specific DNA binding"/>
    <property type="evidence" value="ECO:0007669"/>
    <property type="project" value="TreeGrafter"/>
</dbReference>
<dbReference type="AlphaFoldDB" id="A0A7I4Y7M3"/>
<dbReference type="Proteomes" id="UP000025227">
    <property type="component" value="Unplaced"/>
</dbReference>
<dbReference type="PROSITE" id="PS50039">
    <property type="entry name" value="FORK_HEAD_3"/>
    <property type="match status" value="1"/>
</dbReference>
<evidence type="ECO:0000256" key="2">
    <source>
        <dbReference type="ARBA" id="ARBA00023015"/>
    </source>
</evidence>
<dbReference type="WBParaSite" id="HCON_00062880-00001">
    <property type="protein sequence ID" value="HCON_00062880-00001"/>
    <property type="gene ID" value="HCON_00062880"/>
</dbReference>
<dbReference type="InterPro" id="IPR018122">
    <property type="entry name" value="TF_fork_head_CS_1"/>
</dbReference>
<dbReference type="InterPro" id="IPR030456">
    <property type="entry name" value="TF_fork_head_CS_2"/>
</dbReference>
<dbReference type="InterPro" id="IPR036390">
    <property type="entry name" value="WH_DNA-bd_sf"/>
</dbReference>
<name>A0A7I4Y7M3_HAECO</name>
<evidence type="ECO:0000256" key="3">
    <source>
        <dbReference type="ARBA" id="ARBA00023125"/>
    </source>
</evidence>
<feature type="domain" description="Fork-head" evidence="7">
    <location>
        <begin position="13"/>
        <end position="107"/>
    </location>
</feature>
<evidence type="ECO:0000256" key="6">
    <source>
        <dbReference type="PROSITE-ProRule" id="PRU00089"/>
    </source>
</evidence>
<organism evidence="8 9">
    <name type="scientific">Haemonchus contortus</name>
    <name type="common">Barber pole worm</name>
    <dbReference type="NCBI Taxonomy" id="6289"/>
    <lineage>
        <taxon>Eukaryota</taxon>
        <taxon>Metazoa</taxon>
        <taxon>Ecdysozoa</taxon>
        <taxon>Nematoda</taxon>
        <taxon>Chromadorea</taxon>
        <taxon>Rhabditida</taxon>
        <taxon>Rhabditina</taxon>
        <taxon>Rhabditomorpha</taxon>
        <taxon>Strongyloidea</taxon>
        <taxon>Trichostrongylidae</taxon>
        <taxon>Haemonchus</taxon>
    </lineage>
</organism>
<dbReference type="GO" id="GO:0000981">
    <property type="term" value="F:DNA-binding transcription factor activity, RNA polymerase II-specific"/>
    <property type="evidence" value="ECO:0007669"/>
    <property type="project" value="TreeGrafter"/>
</dbReference>
<dbReference type="OMA" id="FKIRDEC"/>
<keyword evidence="8" id="KW-1185">Reference proteome</keyword>
<dbReference type="Pfam" id="PF00250">
    <property type="entry name" value="Forkhead"/>
    <property type="match status" value="1"/>
</dbReference>
<dbReference type="InterPro" id="IPR001766">
    <property type="entry name" value="Fork_head_dom"/>
</dbReference>
<evidence type="ECO:0000256" key="1">
    <source>
        <dbReference type="ARBA" id="ARBA00004123"/>
    </source>
</evidence>
<proteinExistence type="predicted"/>
<dbReference type="InterPro" id="IPR050211">
    <property type="entry name" value="FOX_domain-containing"/>
</dbReference>
<accession>A0A7I4Y7M3</accession>
<keyword evidence="3 6" id="KW-0238">DNA-binding</keyword>
<comment type="subcellular location">
    <subcellularLocation>
        <location evidence="1 6">Nucleus</location>
    </subcellularLocation>
</comment>
<dbReference type="PRINTS" id="PR00053">
    <property type="entry name" value="FORKHEAD"/>
</dbReference>
<dbReference type="PROSITE" id="PS00657">
    <property type="entry name" value="FORK_HEAD_1"/>
    <property type="match status" value="1"/>
</dbReference>
<protein>
    <submittedName>
        <fullName evidence="9">Fork-head domain-containing protein</fullName>
    </submittedName>
</protein>
<evidence type="ECO:0000313" key="9">
    <source>
        <dbReference type="WBParaSite" id="HCON_00062880-00001"/>
    </source>
</evidence>
<evidence type="ECO:0000256" key="5">
    <source>
        <dbReference type="ARBA" id="ARBA00023242"/>
    </source>
</evidence>
<sequence>MPRPGKDSYDEQKPPYSYIWLTYMAIQNSEEKMLPLTEIYKFIMDKFPFYRKNTQRWQNSLRHNLSFNDCFIKIPRRPDRPGKGSYWAVHPNALGMFENGSCLRRRKRFKIRDECGEEEGPPAKLPYVSTLPWLSNNCFPLPQLPTAAFTPPDPTAAAMMMNPFMLLVPQLFGHLDLSMFTKPSPPATPGNNSFSIEALLSS</sequence>
<dbReference type="GO" id="GO:0030154">
    <property type="term" value="P:cell differentiation"/>
    <property type="evidence" value="ECO:0007669"/>
    <property type="project" value="TreeGrafter"/>
</dbReference>
<dbReference type="PROSITE" id="PS00658">
    <property type="entry name" value="FORK_HEAD_2"/>
    <property type="match status" value="1"/>
</dbReference>
<evidence type="ECO:0000313" key="8">
    <source>
        <dbReference type="Proteomes" id="UP000025227"/>
    </source>
</evidence>
<feature type="DNA-binding region" description="Fork-head" evidence="6">
    <location>
        <begin position="13"/>
        <end position="107"/>
    </location>
</feature>
<dbReference type="SMART" id="SM00339">
    <property type="entry name" value="FH"/>
    <property type="match status" value="1"/>
</dbReference>
<dbReference type="GO" id="GO:0005634">
    <property type="term" value="C:nucleus"/>
    <property type="evidence" value="ECO:0007669"/>
    <property type="project" value="UniProtKB-SubCell"/>
</dbReference>
<reference evidence="9" key="1">
    <citation type="submission" date="2020-12" db="UniProtKB">
        <authorList>
            <consortium name="WormBaseParasite"/>
        </authorList>
    </citation>
    <scope>IDENTIFICATION</scope>
    <source>
        <strain evidence="9">MHco3</strain>
    </source>
</reference>
<dbReference type="PANTHER" id="PTHR11829:SF377">
    <property type="entry name" value="FORK HEAD DOMAIN-CONTAINING PROTEIN FD4-RELATED"/>
    <property type="match status" value="1"/>
</dbReference>
<dbReference type="Gene3D" id="1.10.10.10">
    <property type="entry name" value="Winged helix-like DNA-binding domain superfamily/Winged helix DNA-binding domain"/>
    <property type="match status" value="1"/>
</dbReference>
<keyword evidence="4" id="KW-0804">Transcription</keyword>
<dbReference type="FunFam" id="1.10.10.10:FF:000082">
    <property type="entry name" value="forkhead box protein B2"/>
    <property type="match status" value="1"/>
</dbReference>
<evidence type="ECO:0000259" key="7">
    <source>
        <dbReference type="PROSITE" id="PS50039"/>
    </source>
</evidence>